<dbReference type="Proteomes" id="UP001274896">
    <property type="component" value="Unassembled WGS sequence"/>
</dbReference>
<sequence length="2016" mass="230615">MKLKIPNPGLEDRILSHDQLEKLELEEAGDRPQWDNKAQYMLTCVGFCVGLGNVWRFPYLCQSHGGGAFMIPFLILLVFEGIPLLHLEFAIGQRLRKGSVGVWRTISPYMTGVGIASMCVSLLVSLYYNTIIAWVMWYFFNSFQDPLPWSQCPVNANRTGLVSECERSSPVDYFWYRKTLDTTTAIDESGGLKWWMVLCLISAWAILYVCCVRGIETTGKAVYVTSTLPYVVLLIFLIRGLTLKGSVNGIIFLFTPDLNELANPSTWLDAGAQVFYSFSLAFGGLISFSSYNSIHNNCEQDAVIISIINAFTSIFAATVIYTIIGFRATERYDDCIATNIMTLLNTFDLPEANITESNYNNVFQELNNTYPSIIQGLNLPTCNLDTFLSEGVEGTGLAFIVFTEAITKMPLSPLWSVLFFIMLFCLGLSSMFGNIEGVLVPLQDLKVFPKHWPKEVLSGLTCLVCFFIALIFTQGSGNYWLALFDSFAGSIPLLIIAFCEMVGVVYVYGIDRFNEDLVFMIGHKPNIFWQATWRFISPLIMLVIFIFYFVTTISKELFYIAWDPDSYNMGLNKCVKAPPLLLMKKTPDFVKVKGTERRCGAFLIPYLIALVFEGLPLLHMELAIGQRLRMGSIGVWNSISPYLGGVGLASMTVSFLVGLFYNTILAWVLWYFFHSFQNPLPWESCPVNTNHTVYVEECQKSTPVNYFWYRETLNITPNILSNGGLQWWMVVCLASAWGIVYICFIRGIETIGKAVYVTATFPYLVLTIFLIRALTLPGATIGLRHLFTPNWETLKNPTVWLDAATQIFFSLSLAFGGLIAFSSYNPQKNNCERDALIVGCINSATSIYASIPIFSILGFKALSSYNECIDNNIKGLMNAFNIPDENITKENYGPWLAKLNISNPDAILKLNLKTCNLQELLDQSASGTGLAFIVFTEAVIKMPGSQVWAVLFFIMLFSLGLSSMFGTLEGVLTPLLDLHLVPKCIPKEIFTGLICMVSFLMALIFTLGSGNYWLAIFNNYVGSLPLLVIAFFEIIAVIYIYGGNRSRGGRRVHRQREKRKGKSVGLRIGTLNVGTMTGKGRELADVMERRKVDILCVQETRWKGSKARSIGAGFKLFYYGVDSKRNGVGVVLKEEFVRNVLEVKRVSDRVMSLKLEIEGVMLNVVSGYAPQVGCELEEKERFWSELDEVMESIPMGERVVIGADFNGHVGEGNTGDEEVMGKFGVKERNLEGQMVVDFAKRMDMGVVNTYFQKREEHRVTYKSGGRRTQVDYILCRRGNLKEISDCKVVVGESVARQHRMVVCRMTLMVCKTKRSKIEKKTKWWKLKKEECCEEFRQKLRQALGGQVVLPDDWETTAEVIRETGRKVLGVSSGRRKEDKETWWWNEEVQDSVQRKRLAKKKWDMDRTEENRQEYKELQRRVKREVSKAKQKAYEELYTRLDTREGEKDLYRLARQRDRDGKDVQQVRVIKDRDGRVLTSEESVQRRWKEYFEELMNEENEREKRVEGVNSVEQKVDKIRKDEVRKALKRMKSGKAVGPDDIPVEVWKCLGEAAVEFLASLFNRVLESERMPEEWRRSVLVPIFKNKGDVQSCSNYRGIKLMSHTMKVWERVVEARLRKVVEICEQQYGFMPRKSTTDAIFALRILMEKYRDGQKELHCVFVDLEKAYDRVPREELWYCMRKSGVAEKYVRVVQDMYERSRTVVRCAVGQTEEFNVEVGLHQGSALSPFLFAIVMDQLSEEVRQESPWTMMFADDIVICSESREQVEENLERWRFALERRGMKVSRSKTEYMCVNEREGSGTVRLQGEEVKKVQEFKYLGSTVQSNGECGKEVKKRVQAGWNGWRKVSGVLCDQKISVRIKGKVYRTVVRPAMLYGLETVSLRKRQESELEVAELKMLRFSDDIEWMTGRRPNLYWQATWRVISPLMLLVVLLAYMVVQAQTNPTYDAWNPDYVNFPAPEILKYPGWVYAICILLAAVPCSLIPLWALYKFITFLRKCLADRQVKLFYNNEGYEVET</sequence>
<feature type="transmembrane region" description="Helical" evidence="12">
    <location>
        <begin position="303"/>
        <end position="324"/>
    </location>
</feature>
<proteinExistence type="inferred from homology"/>
<feature type="binding site" evidence="9">
    <location>
        <position position="49"/>
    </location>
    <ligand>
        <name>Na(+)</name>
        <dbReference type="ChEBI" id="CHEBI:29101"/>
        <label>2</label>
    </ligand>
</feature>
<feature type="transmembrane region" description="Helical" evidence="12">
    <location>
        <begin position="1917"/>
        <end position="1937"/>
    </location>
</feature>
<dbReference type="GO" id="GO:0005886">
    <property type="term" value="C:plasma membrane"/>
    <property type="evidence" value="ECO:0007669"/>
    <property type="project" value="InterPro"/>
</dbReference>
<comment type="similarity">
    <text evidence="2">Belongs to the beta type-B retroviral polymerase family. HERV class-II K(HML-2) pol subfamily.</text>
</comment>
<evidence type="ECO:0000256" key="8">
    <source>
        <dbReference type="ARBA" id="ARBA00023180"/>
    </source>
</evidence>
<dbReference type="PROSITE" id="PS00754">
    <property type="entry name" value="NA_NEUROTRAN_SYMP_2"/>
    <property type="match status" value="2"/>
</dbReference>
<dbReference type="Gene3D" id="3.60.10.10">
    <property type="entry name" value="Endonuclease/exonuclease/phosphatase"/>
    <property type="match status" value="1"/>
</dbReference>
<name>A0AAE0RCG7_9TELE</name>
<evidence type="ECO:0000256" key="6">
    <source>
        <dbReference type="ARBA" id="ARBA00022989"/>
    </source>
</evidence>
<keyword evidence="15" id="KW-1185">Reference proteome</keyword>
<dbReference type="InterPro" id="IPR005135">
    <property type="entry name" value="Endo/exonuclease/phosphatase"/>
</dbReference>
<feature type="transmembrane region" description="Helical" evidence="12">
    <location>
        <begin position="727"/>
        <end position="748"/>
    </location>
</feature>
<dbReference type="PRINTS" id="PR01206">
    <property type="entry name" value="ORPHTRNSPORT"/>
</dbReference>
<feature type="binding site" evidence="9">
    <location>
        <position position="46"/>
    </location>
    <ligand>
        <name>Na(+)</name>
        <dbReference type="ChEBI" id="CHEBI:29101"/>
        <label>1</label>
    </ligand>
</feature>
<dbReference type="GO" id="GO:0006865">
    <property type="term" value="P:amino acid transport"/>
    <property type="evidence" value="ECO:0007669"/>
    <property type="project" value="TreeGrafter"/>
</dbReference>
<feature type="transmembrane region" description="Helical" evidence="12">
    <location>
        <begin position="69"/>
        <end position="91"/>
    </location>
</feature>
<dbReference type="PRINTS" id="PR00176">
    <property type="entry name" value="NANEUSMPORT"/>
</dbReference>
<comment type="subcellular location">
    <subcellularLocation>
        <location evidence="1">Membrane</location>
        <topology evidence="1">Multi-pass membrane protein</topology>
    </subcellularLocation>
</comment>
<dbReference type="InterPro" id="IPR000175">
    <property type="entry name" value="Na/ntran_symport"/>
</dbReference>
<keyword evidence="7 12" id="KW-0472">Membrane</keyword>
<evidence type="ECO:0000256" key="7">
    <source>
        <dbReference type="ARBA" id="ARBA00023136"/>
    </source>
</evidence>
<dbReference type="SUPFAM" id="SSF56672">
    <property type="entry name" value="DNA/RNA polymerases"/>
    <property type="match status" value="1"/>
</dbReference>
<dbReference type="GO" id="GO:0046872">
    <property type="term" value="F:metal ion binding"/>
    <property type="evidence" value="ECO:0007669"/>
    <property type="project" value="UniProtKB-KW"/>
</dbReference>
<keyword evidence="9" id="KW-0915">Sodium</keyword>
<dbReference type="PROSITE" id="PS50267">
    <property type="entry name" value="NA_NEUROTRAN_SYMP_3"/>
    <property type="match status" value="3"/>
</dbReference>
<feature type="transmembrane region" description="Helical" evidence="12">
    <location>
        <begin position="194"/>
        <end position="215"/>
    </location>
</feature>
<evidence type="ECO:0000256" key="9">
    <source>
        <dbReference type="PIRSR" id="PIRSR600175-1"/>
    </source>
</evidence>
<keyword evidence="3 10" id="KW-0813">Transport</keyword>
<keyword evidence="9" id="KW-0479">Metal-binding</keyword>
<evidence type="ECO:0000313" key="15">
    <source>
        <dbReference type="Proteomes" id="UP001274896"/>
    </source>
</evidence>
<feature type="transmembrane region" description="Helical" evidence="12">
    <location>
        <begin position="803"/>
        <end position="824"/>
    </location>
</feature>
<feature type="binding site" evidence="9">
    <location>
        <position position="53"/>
    </location>
    <ligand>
        <name>Na(+)</name>
        <dbReference type="ChEBI" id="CHEBI:29101"/>
        <label>1</label>
    </ligand>
</feature>
<feature type="transmembrane region" description="Helical" evidence="12">
    <location>
        <begin position="531"/>
        <end position="550"/>
    </location>
</feature>
<feature type="transmembrane region" description="Helical" evidence="12">
    <location>
        <begin position="40"/>
        <end position="57"/>
    </location>
</feature>
<comment type="caution">
    <text evidence="14">The sequence shown here is derived from an EMBL/GenBank/DDBJ whole genome shotgun (WGS) entry which is preliminary data.</text>
</comment>
<dbReference type="InterPro" id="IPR002438">
    <property type="entry name" value="Neutral_aa_SLC6"/>
</dbReference>
<feature type="transmembrane region" description="Helical" evidence="12">
    <location>
        <begin position="456"/>
        <end position="475"/>
    </location>
</feature>
<accession>A0AAE0RCG7</accession>
<protein>
    <recommendedName>
        <fullName evidence="10">Transporter</fullName>
    </recommendedName>
</protein>
<evidence type="ECO:0000256" key="12">
    <source>
        <dbReference type="SAM" id="Phobius"/>
    </source>
</evidence>
<feature type="coiled-coil region" evidence="11">
    <location>
        <begin position="1397"/>
        <end position="1431"/>
    </location>
</feature>
<feature type="domain" description="Reverse transcriptase" evidence="13">
    <location>
        <begin position="1563"/>
        <end position="1822"/>
    </location>
</feature>
<dbReference type="PROSITE" id="PS50878">
    <property type="entry name" value="RT_POL"/>
    <property type="match status" value="1"/>
</dbReference>
<feature type="transmembrane region" description="Helical" evidence="12">
    <location>
        <begin position="760"/>
        <end position="783"/>
    </location>
</feature>
<feature type="binding site" evidence="9">
    <location>
        <position position="426"/>
    </location>
    <ligand>
        <name>Na(+)</name>
        <dbReference type="ChEBI" id="CHEBI:29101"/>
        <label>1</label>
    </ligand>
</feature>
<dbReference type="Pfam" id="PF03372">
    <property type="entry name" value="Exo_endo_phos"/>
    <property type="match status" value="1"/>
</dbReference>
<feature type="transmembrane region" description="Helical" evidence="12">
    <location>
        <begin position="947"/>
        <end position="968"/>
    </location>
</feature>
<dbReference type="InterPro" id="IPR043502">
    <property type="entry name" value="DNA/RNA_pol_sf"/>
</dbReference>
<feature type="transmembrane region" description="Helical" evidence="12">
    <location>
        <begin position="836"/>
        <end position="857"/>
    </location>
</feature>
<dbReference type="PROSITE" id="PS00610">
    <property type="entry name" value="NA_NEUROTRAN_SYMP_1"/>
    <property type="match status" value="1"/>
</dbReference>
<dbReference type="Gene3D" id="3.30.70.270">
    <property type="match status" value="1"/>
</dbReference>
<keyword evidence="8" id="KW-0325">Glycoprotein</keyword>
<dbReference type="SUPFAM" id="SSF56219">
    <property type="entry name" value="DNase I-like"/>
    <property type="match status" value="1"/>
</dbReference>
<feature type="transmembrane region" description="Helical" evidence="12">
    <location>
        <begin position="645"/>
        <end position="673"/>
    </location>
</feature>
<organism evidence="14 15">
    <name type="scientific">Hemibagrus guttatus</name>
    <dbReference type="NCBI Taxonomy" id="175788"/>
    <lineage>
        <taxon>Eukaryota</taxon>
        <taxon>Metazoa</taxon>
        <taxon>Chordata</taxon>
        <taxon>Craniata</taxon>
        <taxon>Vertebrata</taxon>
        <taxon>Euteleostomi</taxon>
        <taxon>Actinopterygii</taxon>
        <taxon>Neopterygii</taxon>
        <taxon>Teleostei</taxon>
        <taxon>Ostariophysi</taxon>
        <taxon>Siluriformes</taxon>
        <taxon>Bagridae</taxon>
        <taxon>Hemibagrus</taxon>
    </lineage>
</organism>
<keyword evidence="11" id="KW-0175">Coiled coil</keyword>
<feature type="transmembrane region" description="Helical" evidence="12">
    <location>
        <begin position="603"/>
        <end position="624"/>
    </location>
</feature>
<feature type="binding site" evidence="9">
    <location>
        <position position="277"/>
    </location>
    <ligand>
        <name>Na(+)</name>
        <dbReference type="ChEBI" id="CHEBI:29101"/>
        <label>1</label>
    </ligand>
</feature>
<feature type="binding site" evidence="9">
    <location>
        <position position="309"/>
    </location>
    <ligand>
        <name>Na(+)</name>
        <dbReference type="ChEBI" id="CHEBI:29101"/>
        <label>1</label>
    </ligand>
</feature>
<comment type="similarity">
    <text evidence="10">Belongs to the sodium:neurotransmitter symporter (SNF) (TC 2.A.22) family.</text>
</comment>
<evidence type="ECO:0000256" key="3">
    <source>
        <dbReference type="ARBA" id="ARBA00022448"/>
    </source>
</evidence>
<dbReference type="Pfam" id="PF00078">
    <property type="entry name" value="RVT_1"/>
    <property type="match status" value="1"/>
</dbReference>
<dbReference type="EMBL" id="JAUCMX010000003">
    <property type="protein sequence ID" value="KAK3551290.1"/>
    <property type="molecule type" value="Genomic_DNA"/>
</dbReference>
<dbReference type="GO" id="GO:0035725">
    <property type="term" value="P:sodium ion transmembrane transport"/>
    <property type="evidence" value="ECO:0007669"/>
    <property type="project" value="TreeGrafter"/>
</dbReference>
<feature type="transmembrane region" description="Helical" evidence="12">
    <location>
        <begin position="274"/>
        <end position="291"/>
    </location>
</feature>
<evidence type="ECO:0000256" key="1">
    <source>
        <dbReference type="ARBA" id="ARBA00004141"/>
    </source>
</evidence>
<feature type="transmembrane region" description="Helical" evidence="12">
    <location>
        <begin position="414"/>
        <end position="435"/>
    </location>
</feature>
<dbReference type="InterPro" id="IPR043128">
    <property type="entry name" value="Rev_trsase/Diguanyl_cyclase"/>
</dbReference>
<dbReference type="InterPro" id="IPR036691">
    <property type="entry name" value="Endo/exonu/phosph_ase_sf"/>
</dbReference>
<feature type="transmembrane region" description="Helical" evidence="12">
    <location>
        <begin position="989"/>
        <end position="1014"/>
    </location>
</feature>
<evidence type="ECO:0000256" key="4">
    <source>
        <dbReference type="ARBA" id="ARBA00022692"/>
    </source>
</evidence>
<feature type="transmembrane region" description="Helical" evidence="12">
    <location>
        <begin position="1966"/>
        <end position="1988"/>
    </location>
</feature>
<evidence type="ECO:0000256" key="11">
    <source>
        <dbReference type="SAM" id="Coils"/>
    </source>
</evidence>
<evidence type="ECO:0000313" key="14">
    <source>
        <dbReference type="EMBL" id="KAK3551290.1"/>
    </source>
</evidence>
<dbReference type="Pfam" id="PF00209">
    <property type="entry name" value="SNF"/>
    <property type="match status" value="3"/>
</dbReference>
<dbReference type="GO" id="GO:0003824">
    <property type="term" value="F:catalytic activity"/>
    <property type="evidence" value="ECO:0007669"/>
    <property type="project" value="InterPro"/>
</dbReference>
<dbReference type="InterPro" id="IPR000477">
    <property type="entry name" value="RT_dom"/>
</dbReference>
<dbReference type="PANTHER" id="PTHR11616">
    <property type="entry name" value="SODIUM/CHLORIDE DEPENDENT TRANSPORTER"/>
    <property type="match status" value="1"/>
</dbReference>
<evidence type="ECO:0000256" key="2">
    <source>
        <dbReference type="ARBA" id="ARBA00010879"/>
    </source>
</evidence>
<keyword evidence="5 10" id="KW-0769">Symport</keyword>
<dbReference type="InterPro" id="IPR037272">
    <property type="entry name" value="SNS_sf"/>
</dbReference>
<dbReference type="NCBIfam" id="NF037979">
    <property type="entry name" value="Na_transp"/>
    <property type="match status" value="1"/>
</dbReference>
<feature type="binding site" evidence="9">
    <location>
        <position position="430"/>
    </location>
    <ligand>
        <name>Na(+)</name>
        <dbReference type="ChEBI" id="CHEBI:29101"/>
        <label>1</label>
    </ligand>
</feature>
<dbReference type="GO" id="GO:0015293">
    <property type="term" value="F:symporter activity"/>
    <property type="evidence" value="ECO:0007669"/>
    <property type="project" value="UniProtKB-KW"/>
</dbReference>
<evidence type="ECO:0000259" key="13">
    <source>
        <dbReference type="PROSITE" id="PS50878"/>
    </source>
</evidence>
<feature type="transmembrane region" description="Helical" evidence="12">
    <location>
        <begin position="112"/>
        <end position="140"/>
    </location>
</feature>
<dbReference type="PANTHER" id="PTHR11616:SF125">
    <property type="entry name" value="SODIUM-DEPENDENT NEUTRAL AMINO ACID TRANSPORTER B(0)AT1"/>
    <property type="match status" value="1"/>
</dbReference>
<reference evidence="14" key="1">
    <citation type="submission" date="2023-06" db="EMBL/GenBank/DDBJ databases">
        <title>Male Hemibagrus guttatus genome.</title>
        <authorList>
            <person name="Bian C."/>
        </authorList>
    </citation>
    <scope>NUCLEOTIDE SEQUENCE</scope>
    <source>
        <strain evidence="14">Male_cb2023</strain>
        <tissue evidence="14">Muscle</tissue>
    </source>
</reference>
<gene>
    <name evidence="14" type="ORF">QTP70_013942</name>
</gene>
<feature type="transmembrane region" description="Helical" evidence="12">
    <location>
        <begin position="227"/>
        <end position="254"/>
    </location>
</feature>
<feature type="transmembrane region" description="Helical" evidence="12">
    <location>
        <begin position="487"/>
        <end position="510"/>
    </location>
</feature>
<keyword evidence="6 12" id="KW-1133">Transmembrane helix</keyword>
<dbReference type="SUPFAM" id="SSF161070">
    <property type="entry name" value="SNF-like"/>
    <property type="match status" value="3"/>
</dbReference>
<dbReference type="CDD" id="cd01650">
    <property type="entry name" value="RT_nLTR_like"/>
    <property type="match status" value="1"/>
</dbReference>
<dbReference type="CDD" id="cd09076">
    <property type="entry name" value="L1-EN"/>
    <property type="match status" value="1"/>
</dbReference>
<evidence type="ECO:0000256" key="5">
    <source>
        <dbReference type="ARBA" id="ARBA00022847"/>
    </source>
</evidence>
<keyword evidence="4 10" id="KW-0812">Transmembrane</keyword>
<feature type="transmembrane region" description="Helical" evidence="12">
    <location>
        <begin position="1020"/>
        <end position="1041"/>
    </location>
</feature>
<evidence type="ECO:0000256" key="10">
    <source>
        <dbReference type="RuleBase" id="RU003732"/>
    </source>
</evidence>